<name>A0A1Y2FRZ6_PROLT</name>
<dbReference type="GeneID" id="63785228"/>
<feature type="transmembrane region" description="Helical" evidence="1">
    <location>
        <begin position="32"/>
        <end position="53"/>
    </location>
</feature>
<dbReference type="AlphaFoldDB" id="A0A1Y2FRZ6"/>
<keyword evidence="1" id="KW-1133">Transmembrane helix</keyword>
<keyword evidence="1" id="KW-0472">Membrane</keyword>
<keyword evidence="3" id="KW-1185">Reference proteome</keyword>
<organism evidence="2 3">
    <name type="scientific">Protomyces lactucae-debilis</name>
    <dbReference type="NCBI Taxonomy" id="2754530"/>
    <lineage>
        <taxon>Eukaryota</taxon>
        <taxon>Fungi</taxon>
        <taxon>Dikarya</taxon>
        <taxon>Ascomycota</taxon>
        <taxon>Taphrinomycotina</taxon>
        <taxon>Taphrinomycetes</taxon>
        <taxon>Taphrinales</taxon>
        <taxon>Protomycetaceae</taxon>
        <taxon>Protomyces</taxon>
    </lineage>
</organism>
<evidence type="ECO:0000313" key="3">
    <source>
        <dbReference type="Proteomes" id="UP000193685"/>
    </source>
</evidence>
<comment type="caution">
    <text evidence="2">The sequence shown here is derived from an EMBL/GenBank/DDBJ whole genome shotgun (WGS) entry which is preliminary data.</text>
</comment>
<evidence type="ECO:0000256" key="1">
    <source>
        <dbReference type="SAM" id="Phobius"/>
    </source>
</evidence>
<keyword evidence="1" id="KW-0812">Transmembrane</keyword>
<protein>
    <submittedName>
        <fullName evidence="2">Uncharacterized protein</fullName>
    </submittedName>
</protein>
<proteinExistence type="predicted"/>
<sequence>MDIPQASPSPQSTPWTNYVRQKHTFWTFMRTIAVNYFLPLLVLMTALVASSYLSTYLPSSDLTKAVLELNKSIQKMTAIIARRA</sequence>
<accession>A0A1Y2FRZ6</accession>
<dbReference type="Proteomes" id="UP000193685">
    <property type="component" value="Unassembled WGS sequence"/>
</dbReference>
<reference evidence="2 3" key="1">
    <citation type="submission" date="2016-07" db="EMBL/GenBank/DDBJ databases">
        <title>Pervasive Adenine N6-methylation of Active Genes in Fungi.</title>
        <authorList>
            <consortium name="DOE Joint Genome Institute"/>
            <person name="Mondo S.J."/>
            <person name="Dannebaum R.O."/>
            <person name="Kuo R.C."/>
            <person name="Labutti K."/>
            <person name="Haridas S."/>
            <person name="Kuo A."/>
            <person name="Salamov A."/>
            <person name="Ahrendt S.R."/>
            <person name="Lipzen A."/>
            <person name="Sullivan W."/>
            <person name="Andreopoulos W.B."/>
            <person name="Clum A."/>
            <person name="Lindquist E."/>
            <person name="Daum C."/>
            <person name="Ramamoorthy G.K."/>
            <person name="Gryganskyi A."/>
            <person name="Culley D."/>
            <person name="Magnuson J.K."/>
            <person name="James T.Y."/>
            <person name="O'Malley M.A."/>
            <person name="Stajich J.E."/>
            <person name="Spatafora J.W."/>
            <person name="Visel A."/>
            <person name="Grigoriev I.V."/>
        </authorList>
    </citation>
    <scope>NUCLEOTIDE SEQUENCE [LARGE SCALE GENOMIC DNA]</scope>
    <source>
        <strain evidence="2 3">12-1054</strain>
    </source>
</reference>
<evidence type="ECO:0000313" key="2">
    <source>
        <dbReference type="EMBL" id="ORY86074.1"/>
    </source>
</evidence>
<dbReference type="RefSeq" id="XP_040727256.1">
    <property type="nucleotide sequence ID" value="XM_040868629.1"/>
</dbReference>
<dbReference type="EMBL" id="MCFI01000003">
    <property type="protein sequence ID" value="ORY86074.1"/>
    <property type="molecule type" value="Genomic_DNA"/>
</dbReference>
<gene>
    <name evidence="2" type="ORF">BCR37DRAFT_376596</name>
</gene>